<feature type="region of interest" description="Disordered" evidence="1">
    <location>
        <begin position="171"/>
        <end position="208"/>
    </location>
</feature>
<accession>A0A165H0N1</accession>
<evidence type="ECO:0000256" key="1">
    <source>
        <dbReference type="SAM" id="MobiDB-lite"/>
    </source>
</evidence>
<reference evidence="2 3" key="1">
    <citation type="journal article" date="2016" name="Mol. Biol. Evol.">
        <title>Comparative Genomics of Early-Diverging Mushroom-Forming Fungi Provides Insights into the Origins of Lignocellulose Decay Capabilities.</title>
        <authorList>
            <person name="Nagy L.G."/>
            <person name="Riley R."/>
            <person name="Tritt A."/>
            <person name="Adam C."/>
            <person name="Daum C."/>
            <person name="Floudas D."/>
            <person name="Sun H."/>
            <person name="Yadav J.S."/>
            <person name="Pangilinan J."/>
            <person name="Larsson K.H."/>
            <person name="Matsuura K."/>
            <person name="Barry K."/>
            <person name="Labutti K."/>
            <person name="Kuo R."/>
            <person name="Ohm R.A."/>
            <person name="Bhattacharya S.S."/>
            <person name="Shirouzu T."/>
            <person name="Yoshinaga Y."/>
            <person name="Martin F.M."/>
            <person name="Grigoriev I.V."/>
            <person name="Hibbett D.S."/>
        </authorList>
    </citation>
    <scope>NUCLEOTIDE SEQUENCE [LARGE SCALE GENOMIC DNA]</scope>
    <source>
        <strain evidence="2 3">HHB12733</strain>
    </source>
</reference>
<name>A0A165H0N1_9BASI</name>
<keyword evidence="3" id="KW-1185">Reference proteome</keyword>
<sequence>MQGWGDDILPSSLSRPLLIYARRYGAIGQGVSAMTSGHERCRKVRPRVNPGARQARHVHVGDERGPDASREPGHLGACSSHGNGEGDVGFGAPPLGRTLERVGLHAIADRNRSLTRAVSVAILKAQPRPAGLKKAPRPPCPRPRMRASLPPLSNSQPCAVTPACRSGFAEWGGRHSRRPPAGGGHGGIAIARCRHVSGETSTPPPHGS</sequence>
<protein>
    <submittedName>
        <fullName evidence="2">Uncharacterized protein</fullName>
    </submittedName>
</protein>
<evidence type="ECO:0000313" key="3">
    <source>
        <dbReference type="Proteomes" id="UP000076842"/>
    </source>
</evidence>
<organism evidence="2 3">
    <name type="scientific">Calocera cornea HHB12733</name>
    <dbReference type="NCBI Taxonomy" id="1353952"/>
    <lineage>
        <taxon>Eukaryota</taxon>
        <taxon>Fungi</taxon>
        <taxon>Dikarya</taxon>
        <taxon>Basidiomycota</taxon>
        <taxon>Agaricomycotina</taxon>
        <taxon>Dacrymycetes</taxon>
        <taxon>Dacrymycetales</taxon>
        <taxon>Dacrymycetaceae</taxon>
        <taxon>Calocera</taxon>
    </lineage>
</organism>
<dbReference type="EMBL" id="KV423948">
    <property type="protein sequence ID" value="KZT58719.1"/>
    <property type="molecule type" value="Genomic_DNA"/>
</dbReference>
<dbReference type="AlphaFoldDB" id="A0A165H0N1"/>
<proteinExistence type="predicted"/>
<gene>
    <name evidence="2" type="ORF">CALCODRAFT_232395</name>
</gene>
<feature type="region of interest" description="Disordered" evidence="1">
    <location>
        <begin position="49"/>
        <end position="92"/>
    </location>
</feature>
<dbReference type="Proteomes" id="UP000076842">
    <property type="component" value="Unassembled WGS sequence"/>
</dbReference>
<feature type="compositionally biased region" description="Basic and acidic residues" evidence="1">
    <location>
        <begin position="59"/>
        <end position="73"/>
    </location>
</feature>
<evidence type="ECO:0000313" key="2">
    <source>
        <dbReference type="EMBL" id="KZT58719.1"/>
    </source>
</evidence>
<dbReference type="InParanoid" id="A0A165H0N1"/>